<evidence type="ECO:0000313" key="2">
    <source>
        <dbReference type="Proteomes" id="UP000265520"/>
    </source>
</evidence>
<sequence length="52" mass="6100">VYLKKHDLEVPSKVWHGALELGVEGEEDEGVYVERIALNESREEEARIEREY</sequence>
<keyword evidence="2" id="KW-1185">Reference proteome</keyword>
<organism evidence="1 2">
    <name type="scientific">Trifolium medium</name>
    <dbReference type="NCBI Taxonomy" id="97028"/>
    <lineage>
        <taxon>Eukaryota</taxon>
        <taxon>Viridiplantae</taxon>
        <taxon>Streptophyta</taxon>
        <taxon>Embryophyta</taxon>
        <taxon>Tracheophyta</taxon>
        <taxon>Spermatophyta</taxon>
        <taxon>Magnoliopsida</taxon>
        <taxon>eudicotyledons</taxon>
        <taxon>Gunneridae</taxon>
        <taxon>Pentapetalae</taxon>
        <taxon>rosids</taxon>
        <taxon>fabids</taxon>
        <taxon>Fabales</taxon>
        <taxon>Fabaceae</taxon>
        <taxon>Papilionoideae</taxon>
        <taxon>50 kb inversion clade</taxon>
        <taxon>NPAAA clade</taxon>
        <taxon>Hologalegina</taxon>
        <taxon>IRL clade</taxon>
        <taxon>Trifolieae</taxon>
        <taxon>Trifolium</taxon>
    </lineage>
</organism>
<protein>
    <submittedName>
        <fullName evidence="1">Uncharacterized protein</fullName>
    </submittedName>
</protein>
<proteinExistence type="predicted"/>
<dbReference type="AlphaFoldDB" id="A0A392W649"/>
<comment type="caution">
    <text evidence="1">The sequence shown here is derived from an EMBL/GenBank/DDBJ whole genome shotgun (WGS) entry which is preliminary data.</text>
</comment>
<accession>A0A392W649</accession>
<feature type="non-terminal residue" evidence="1">
    <location>
        <position position="1"/>
    </location>
</feature>
<reference evidence="1 2" key="1">
    <citation type="journal article" date="2018" name="Front. Plant Sci.">
        <title>Red Clover (Trifolium pratense) and Zigzag Clover (T. medium) - A Picture of Genomic Similarities and Differences.</title>
        <authorList>
            <person name="Dluhosova J."/>
            <person name="Istvanek J."/>
            <person name="Nedelnik J."/>
            <person name="Repkova J."/>
        </authorList>
    </citation>
    <scope>NUCLEOTIDE SEQUENCE [LARGE SCALE GENOMIC DNA]</scope>
    <source>
        <strain evidence="2">cv. 10/8</strain>
        <tissue evidence="1">Leaf</tissue>
    </source>
</reference>
<dbReference type="Proteomes" id="UP000265520">
    <property type="component" value="Unassembled WGS sequence"/>
</dbReference>
<dbReference type="EMBL" id="LXQA011380417">
    <property type="protein sequence ID" value="MCI95233.1"/>
    <property type="molecule type" value="Genomic_DNA"/>
</dbReference>
<evidence type="ECO:0000313" key="1">
    <source>
        <dbReference type="EMBL" id="MCI95233.1"/>
    </source>
</evidence>
<name>A0A392W649_9FABA</name>